<name>A0A197JFX8_9FUNG</name>
<dbReference type="EMBL" id="KV442123">
    <property type="protein sequence ID" value="OAQ23319.1"/>
    <property type="molecule type" value="Genomic_DNA"/>
</dbReference>
<evidence type="ECO:0000256" key="1">
    <source>
        <dbReference type="SAM" id="MobiDB-lite"/>
    </source>
</evidence>
<keyword evidence="3" id="KW-1185">Reference proteome</keyword>
<feature type="region of interest" description="Disordered" evidence="1">
    <location>
        <begin position="139"/>
        <end position="167"/>
    </location>
</feature>
<organism evidence="2 3">
    <name type="scientific">Linnemannia elongata AG-77</name>
    <dbReference type="NCBI Taxonomy" id="1314771"/>
    <lineage>
        <taxon>Eukaryota</taxon>
        <taxon>Fungi</taxon>
        <taxon>Fungi incertae sedis</taxon>
        <taxon>Mucoromycota</taxon>
        <taxon>Mortierellomycotina</taxon>
        <taxon>Mortierellomycetes</taxon>
        <taxon>Mortierellales</taxon>
        <taxon>Mortierellaceae</taxon>
        <taxon>Linnemannia</taxon>
    </lineage>
</organism>
<evidence type="ECO:0000313" key="3">
    <source>
        <dbReference type="Proteomes" id="UP000078512"/>
    </source>
</evidence>
<dbReference type="AlphaFoldDB" id="A0A197JFX8"/>
<sequence length="167" mass="18103">MSGTQSSSVALNSPSVCGLSQQVFLPSVARSQRKADWKLRQTWGQMSSSASLYPQLPQCHSNKEKPIGKCVRLEVSSSASLSPQLPQCHSNKEKPIGKCVRLEVSSSASLSPQLPQCHSNKEKPIGKCVRLEVSSSASLSPQLPQCHSNKKSRLESASDLKCHHPQV</sequence>
<accession>A0A197JFX8</accession>
<gene>
    <name evidence="2" type="ORF">K457DRAFT_1824769</name>
</gene>
<protein>
    <submittedName>
        <fullName evidence="2">Uncharacterized protein</fullName>
    </submittedName>
</protein>
<reference evidence="2 3" key="1">
    <citation type="submission" date="2016-05" db="EMBL/GenBank/DDBJ databases">
        <title>Genome sequencing reveals origins of a unique bacterial endosymbiosis in the earliest lineages of terrestrial Fungi.</title>
        <authorList>
            <consortium name="DOE Joint Genome Institute"/>
            <person name="Uehling J."/>
            <person name="Gryganskyi A."/>
            <person name="Hameed K."/>
            <person name="Tschaplinski T."/>
            <person name="Misztal P."/>
            <person name="Wu S."/>
            <person name="Desiro A."/>
            <person name="Vande Pol N."/>
            <person name="Du Z.-Y."/>
            <person name="Zienkiewicz A."/>
            <person name="Zienkiewicz K."/>
            <person name="Morin E."/>
            <person name="Tisserant E."/>
            <person name="Splivallo R."/>
            <person name="Hainaut M."/>
            <person name="Henrissat B."/>
            <person name="Ohm R."/>
            <person name="Kuo A."/>
            <person name="Yan J."/>
            <person name="Lipzen A."/>
            <person name="Nolan M."/>
            <person name="Labutti K."/>
            <person name="Barry K."/>
            <person name="Goldstein A."/>
            <person name="Labbe J."/>
            <person name="Schadt C."/>
            <person name="Tuskan G."/>
            <person name="Grigoriev I."/>
            <person name="Martin F."/>
            <person name="Vilgalys R."/>
            <person name="Bonito G."/>
        </authorList>
    </citation>
    <scope>NUCLEOTIDE SEQUENCE [LARGE SCALE GENOMIC DNA]</scope>
    <source>
        <strain evidence="2 3">AG-77</strain>
    </source>
</reference>
<proteinExistence type="predicted"/>
<evidence type="ECO:0000313" key="2">
    <source>
        <dbReference type="EMBL" id="OAQ23319.1"/>
    </source>
</evidence>
<dbReference type="Proteomes" id="UP000078512">
    <property type="component" value="Unassembled WGS sequence"/>
</dbReference>
<feature type="compositionally biased region" description="Basic and acidic residues" evidence="1">
    <location>
        <begin position="152"/>
        <end position="167"/>
    </location>
</feature>